<name>A0A381KJU1_CLODI</name>
<organism evidence="1">
    <name type="scientific">Clostridioides difficile</name>
    <name type="common">Peptoclostridium difficile</name>
    <dbReference type="NCBI Taxonomy" id="1496"/>
    <lineage>
        <taxon>Bacteria</taxon>
        <taxon>Bacillati</taxon>
        <taxon>Bacillota</taxon>
        <taxon>Clostridia</taxon>
        <taxon>Peptostreptococcales</taxon>
        <taxon>Peptostreptococcaceae</taxon>
        <taxon>Clostridioides</taxon>
    </lineage>
</organism>
<dbReference type="AlphaFoldDB" id="A0A381KJU1"/>
<gene>
    <name evidence="1" type="ORF">NCTC13307_03621</name>
</gene>
<evidence type="ECO:0000313" key="1">
    <source>
        <dbReference type="EMBL" id="SUY82516.1"/>
    </source>
</evidence>
<reference evidence="1" key="1">
    <citation type="submission" date="2018-06" db="EMBL/GenBank/DDBJ databases">
        <authorList>
            <consortium name="Pathogen Informatics"/>
            <person name="Doyle S."/>
        </authorList>
    </citation>
    <scope>NUCLEOTIDE SEQUENCE</scope>
    <source>
        <strain evidence="1">NCTC13307</strain>
    </source>
</reference>
<protein>
    <submittedName>
        <fullName evidence="1">Phage portal protein</fullName>
    </submittedName>
</protein>
<dbReference type="EMBL" id="UFWD01000002">
    <property type="protein sequence ID" value="SUY82516.1"/>
    <property type="molecule type" value="Genomic_DNA"/>
</dbReference>
<accession>A0A381KJU1</accession>
<sequence length="76" mass="9124">MKTDLIKVQLKKESTFNLVKVIEHYILKHRPEKYKQGEEYYYGNTDVNNKRRYYLLDGAKVDDFTKVNNKAIKQLP</sequence>
<proteinExistence type="predicted"/>